<feature type="transmembrane region" description="Helical" evidence="1">
    <location>
        <begin position="243"/>
        <end position="261"/>
    </location>
</feature>
<gene>
    <name evidence="2" type="ORF">K8V91_00965</name>
</gene>
<dbReference type="PANTHER" id="PTHR37308:SF1">
    <property type="entry name" value="POLYPRENYL-PHOSPHATE TRANSPORTER"/>
    <property type="match status" value="1"/>
</dbReference>
<comment type="caution">
    <text evidence="2">The sequence shown here is derived from an EMBL/GenBank/DDBJ whole genome shotgun (WGS) entry which is preliminary data.</text>
</comment>
<dbReference type="Proteomes" id="UP000749320">
    <property type="component" value="Unassembled WGS sequence"/>
</dbReference>
<feature type="transmembrane region" description="Helical" evidence="1">
    <location>
        <begin position="116"/>
        <end position="136"/>
    </location>
</feature>
<feature type="transmembrane region" description="Helical" evidence="1">
    <location>
        <begin position="182"/>
        <end position="202"/>
    </location>
</feature>
<evidence type="ECO:0000313" key="2">
    <source>
        <dbReference type="EMBL" id="HJF39467.1"/>
    </source>
</evidence>
<dbReference type="AlphaFoldDB" id="A0A921G9T1"/>
<protein>
    <submittedName>
        <fullName evidence="2">DUF368 domain-containing protein</fullName>
    </submittedName>
</protein>
<dbReference type="EMBL" id="DYWV01000032">
    <property type="protein sequence ID" value="HJF39467.1"/>
    <property type="molecule type" value="Genomic_DNA"/>
</dbReference>
<sequence length="301" mass="32168">MTLIKNIIIGAVIGVANIIPGVSGGTMMVILNVFDKIVDAIGNFRKNVKRNILFLLPILVGAAAGILAFSKGITFMLDNYPMITNFFFIGLIVGSVPLVCRSAFQKSGGKIELKKVRPVSVIAFLAACALLVVIAFTSTSETTVDLTGFQVDFGTMAWLFFGGVIASIAMIIPGVSGSFVMVLLGIYPIVTGAVAMLVPFNMDRFLHIILPIGLPAGLGILVGLLVGAKLIDVLIKKFPQETYFGILGLLVGSLFDLYPGFAFDWQGAVSVLVLLVGFALAYFSSSEWLKSKFIKTEKSEN</sequence>
<feature type="transmembrane region" description="Helical" evidence="1">
    <location>
        <begin position="208"/>
        <end position="231"/>
    </location>
</feature>
<dbReference type="PANTHER" id="PTHR37308">
    <property type="entry name" value="INTEGRAL MEMBRANE PROTEIN"/>
    <property type="match status" value="1"/>
</dbReference>
<dbReference type="Pfam" id="PF04018">
    <property type="entry name" value="VCA0040-like"/>
    <property type="match status" value="1"/>
</dbReference>
<keyword evidence="1" id="KW-1133">Transmembrane helix</keyword>
<dbReference type="InterPro" id="IPR007163">
    <property type="entry name" value="VCA0040-like"/>
</dbReference>
<keyword evidence="1" id="KW-0472">Membrane</keyword>
<feature type="transmembrane region" description="Helical" evidence="1">
    <location>
        <begin position="6"/>
        <end position="31"/>
    </location>
</feature>
<feature type="transmembrane region" description="Helical" evidence="1">
    <location>
        <begin position="267"/>
        <end position="285"/>
    </location>
</feature>
<keyword evidence="1" id="KW-0812">Transmembrane</keyword>
<feature type="transmembrane region" description="Helical" evidence="1">
    <location>
        <begin position="156"/>
        <end position="175"/>
    </location>
</feature>
<reference evidence="2" key="2">
    <citation type="submission" date="2021-09" db="EMBL/GenBank/DDBJ databases">
        <authorList>
            <person name="Gilroy R."/>
        </authorList>
    </citation>
    <scope>NUCLEOTIDE SEQUENCE</scope>
    <source>
        <strain evidence="2">CHK193-16274</strain>
    </source>
</reference>
<organism evidence="2 3">
    <name type="scientific">Thomasclavelia spiroformis</name>
    <dbReference type="NCBI Taxonomy" id="29348"/>
    <lineage>
        <taxon>Bacteria</taxon>
        <taxon>Bacillati</taxon>
        <taxon>Bacillota</taxon>
        <taxon>Erysipelotrichia</taxon>
        <taxon>Erysipelotrichales</taxon>
        <taxon>Coprobacillaceae</taxon>
        <taxon>Thomasclavelia</taxon>
    </lineage>
</organism>
<feature type="transmembrane region" description="Helical" evidence="1">
    <location>
        <begin position="52"/>
        <end position="70"/>
    </location>
</feature>
<reference evidence="2" key="1">
    <citation type="journal article" date="2021" name="PeerJ">
        <title>Extensive microbial diversity within the chicken gut microbiome revealed by metagenomics and culture.</title>
        <authorList>
            <person name="Gilroy R."/>
            <person name="Ravi A."/>
            <person name="Getino M."/>
            <person name="Pursley I."/>
            <person name="Horton D.L."/>
            <person name="Alikhan N.F."/>
            <person name="Baker D."/>
            <person name="Gharbi K."/>
            <person name="Hall N."/>
            <person name="Watson M."/>
            <person name="Adriaenssens E.M."/>
            <person name="Foster-Nyarko E."/>
            <person name="Jarju S."/>
            <person name="Secka A."/>
            <person name="Antonio M."/>
            <person name="Oren A."/>
            <person name="Chaudhuri R.R."/>
            <person name="La Ragione R."/>
            <person name="Hildebrand F."/>
            <person name="Pallen M.J."/>
        </authorList>
    </citation>
    <scope>NUCLEOTIDE SEQUENCE</scope>
    <source>
        <strain evidence="2">CHK193-16274</strain>
    </source>
</reference>
<proteinExistence type="predicted"/>
<accession>A0A921G9T1</accession>
<feature type="transmembrane region" description="Helical" evidence="1">
    <location>
        <begin position="82"/>
        <end position="104"/>
    </location>
</feature>
<name>A0A921G9T1_9FIRM</name>
<evidence type="ECO:0000256" key="1">
    <source>
        <dbReference type="SAM" id="Phobius"/>
    </source>
</evidence>
<evidence type="ECO:0000313" key="3">
    <source>
        <dbReference type="Proteomes" id="UP000749320"/>
    </source>
</evidence>